<evidence type="ECO:0000256" key="9">
    <source>
        <dbReference type="ARBA" id="ARBA00023237"/>
    </source>
</evidence>
<comment type="subcellular location">
    <subcellularLocation>
        <location evidence="10">Cell outer membrane</location>
        <topology evidence="10">Multi-pass membrane protein</topology>
    </subcellularLocation>
</comment>
<comment type="function">
    <text evidence="10">Forms passive diffusion pores that allow small molecular weight hydrophilic materials across the outer membrane.</text>
</comment>
<evidence type="ECO:0000256" key="7">
    <source>
        <dbReference type="ARBA" id="ARBA00023114"/>
    </source>
</evidence>
<keyword evidence="5 10" id="KW-0732">Signal</keyword>
<dbReference type="Proteomes" id="UP000315914">
    <property type="component" value="Unassembled WGS sequence"/>
</dbReference>
<keyword evidence="3 10" id="KW-1134">Transmembrane beta strand</keyword>
<keyword evidence="8 10" id="KW-0472">Membrane</keyword>
<protein>
    <recommendedName>
        <fullName evidence="10">Porin</fullName>
    </recommendedName>
</protein>
<name>A0A560K6L2_9BRAD</name>
<evidence type="ECO:0000256" key="3">
    <source>
        <dbReference type="ARBA" id="ARBA00022452"/>
    </source>
</evidence>
<dbReference type="RefSeq" id="WP_080137043.1">
    <property type="nucleotide sequence ID" value="NZ_LWIG01000014.1"/>
</dbReference>
<comment type="similarity">
    <text evidence="1 10">Belongs to the alphaproteobacteria porin family.</text>
</comment>
<dbReference type="Pfam" id="PF02530">
    <property type="entry name" value="Porin_2"/>
    <property type="match status" value="1"/>
</dbReference>
<evidence type="ECO:0000256" key="6">
    <source>
        <dbReference type="ARBA" id="ARBA00023065"/>
    </source>
</evidence>
<dbReference type="STRING" id="1399419.A5906_37995"/>
<organism evidence="11 12">
    <name type="scientific">Bradyrhizobium sacchari</name>
    <dbReference type="NCBI Taxonomy" id="1399419"/>
    <lineage>
        <taxon>Bacteria</taxon>
        <taxon>Pseudomonadati</taxon>
        <taxon>Pseudomonadota</taxon>
        <taxon>Alphaproteobacteria</taxon>
        <taxon>Hyphomicrobiales</taxon>
        <taxon>Nitrobacteraceae</taxon>
        <taxon>Bradyrhizobium</taxon>
    </lineage>
</organism>
<proteinExistence type="inferred from homology"/>
<keyword evidence="12" id="KW-1185">Reference proteome</keyword>
<feature type="chain" id="PRO_5023157357" description="Porin" evidence="10">
    <location>
        <begin position="24"/>
        <end position="567"/>
    </location>
</feature>
<evidence type="ECO:0000313" key="12">
    <source>
        <dbReference type="Proteomes" id="UP000315914"/>
    </source>
</evidence>
<dbReference type="GO" id="GO:0006811">
    <property type="term" value="P:monoatomic ion transport"/>
    <property type="evidence" value="ECO:0007669"/>
    <property type="project" value="UniProtKB-KW"/>
</dbReference>
<dbReference type="GO" id="GO:0009279">
    <property type="term" value="C:cell outer membrane"/>
    <property type="evidence" value="ECO:0007669"/>
    <property type="project" value="UniProtKB-SubCell"/>
</dbReference>
<evidence type="ECO:0000256" key="2">
    <source>
        <dbReference type="ARBA" id="ARBA00022448"/>
    </source>
</evidence>
<comment type="caution">
    <text evidence="11">The sequence shown here is derived from an EMBL/GenBank/DDBJ whole genome shotgun (WGS) entry which is preliminary data.</text>
</comment>
<accession>A0A560K6L2</accession>
<evidence type="ECO:0000313" key="11">
    <source>
        <dbReference type="EMBL" id="TWB78856.1"/>
    </source>
</evidence>
<dbReference type="GO" id="GO:0015288">
    <property type="term" value="F:porin activity"/>
    <property type="evidence" value="ECO:0007669"/>
    <property type="project" value="UniProtKB-KW"/>
</dbReference>
<dbReference type="AlphaFoldDB" id="A0A560K6L2"/>
<keyword evidence="9 10" id="KW-0998">Cell outer membrane</keyword>
<keyword evidence="7 10" id="KW-0626">Porin</keyword>
<evidence type="ECO:0000256" key="5">
    <source>
        <dbReference type="ARBA" id="ARBA00022729"/>
    </source>
</evidence>
<evidence type="ECO:0000256" key="8">
    <source>
        <dbReference type="ARBA" id="ARBA00023136"/>
    </source>
</evidence>
<dbReference type="InterPro" id="IPR003684">
    <property type="entry name" value="Porin_alphabac"/>
</dbReference>
<keyword evidence="6 10" id="KW-0406">Ion transport</keyword>
<sequence>MKLVKSLLLGSAAGLIAVGGAQAADLPVKAKAVEYVKICSLYGAGFYYIPGTDTCIKLGGYLRAEVALNTNSDIAAQQNVSTQGANGARNRLTNYYTMRAREDLNIDTRTATEYGVVRTFFDGVFSWTTGNYVGTNSVFGGTAYSGTLAAGAASANNASLGNGVTLYGSPSGSVNGTDGNTSGGSLGVYYAFIQFAGFTMGKAVSQFDAPWTNYPGNNFDGLVGGSGTVTGVNQFTYTADFGQGVTAAFSAEDVTQYYQAGNVNLSGISALSIVGGSFGTTNNGIGGSRSPNLVAMVRVDQAWGLFQASVAAKDNHVAYYGTTEASGHPDDKWGWAVQLALSIKNIPTGAGDVINISGVYTDGATRYNFQNLAGSNYSMWGANGNGAAYGSVGFGFAPDTVYAGGGAIGFSQQETVKTWGFRGAYTHNWDPYWNTAIYGAYAGTQFGSLAKSVVCSTNGFFSTSAASGVGATAALNGCNPDFRVAQVGIITRWTPVKNLTFSADLTWQHLDTGYSGDITLPSAQAVVGAAVVNGAGSPVAAAAKPTATYSIKDQDSLTLLLRAQRNW</sequence>
<dbReference type="GO" id="GO:0046930">
    <property type="term" value="C:pore complex"/>
    <property type="evidence" value="ECO:0007669"/>
    <property type="project" value="UniProtKB-KW"/>
</dbReference>
<evidence type="ECO:0000256" key="1">
    <source>
        <dbReference type="ARBA" id="ARBA00009521"/>
    </source>
</evidence>
<evidence type="ECO:0000256" key="4">
    <source>
        <dbReference type="ARBA" id="ARBA00022692"/>
    </source>
</evidence>
<gene>
    <name evidence="11" type="ORF">FBZ95_103703</name>
</gene>
<evidence type="ECO:0000256" key="10">
    <source>
        <dbReference type="RuleBase" id="RU364005"/>
    </source>
</evidence>
<reference evidence="11 12" key="1">
    <citation type="submission" date="2019-06" db="EMBL/GenBank/DDBJ databases">
        <title>Genomic Encyclopedia of Type Strains, Phase IV (KMG-V): Genome sequencing to study the core and pangenomes of soil and plant-associated prokaryotes.</title>
        <authorList>
            <person name="Whitman W."/>
        </authorList>
    </citation>
    <scope>NUCLEOTIDE SEQUENCE [LARGE SCALE GENOMIC DNA]</scope>
    <source>
        <strain evidence="11 12">BR 10556</strain>
    </source>
</reference>
<dbReference type="EMBL" id="VITW01000003">
    <property type="protein sequence ID" value="TWB78856.1"/>
    <property type="molecule type" value="Genomic_DNA"/>
</dbReference>
<keyword evidence="2 10" id="KW-0813">Transport</keyword>
<feature type="signal peptide" evidence="10">
    <location>
        <begin position="1"/>
        <end position="23"/>
    </location>
</feature>
<comment type="domain">
    <text evidence="10">Consists of 16-stranded beta-barrel sheets, with large surface-exposed loops, that form a transmembrane pore at the center of each barrel. The pore is partially ocluded by a peptide loop that folds into the pore lumen.</text>
</comment>
<keyword evidence="4 10" id="KW-0812">Transmembrane</keyword>